<keyword evidence="1" id="KW-1133">Transmembrane helix</keyword>
<evidence type="ECO:0000256" key="1">
    <source>
        <dbReference type="SAM" id="Phobius"/>
    </source>
</evidence>
<dbReference type="RefSeq" id="WP_006640641.1">
    <property type="nucleotide sequence ID" value="NZ_CABJEH010000016.1"/>
</dbReference>
<sequence>MKKRMMPLLICAFLLVPAAEAFAAPKQSELSGYLQEIGMTEKELDAYLQDTYDESLKDFESTEELRDFLGERLNQKRLASYLKSYGLSEKEAVALLVDNGYMENGQNILDVFMFEYELDDALFSITYDEGSVEIKNPFQELGIDDQEWEALTAHLRKVREKNPNLEFELMEIGERLEAVADFETVKELKPKDIAQILSILHDLQQTLEVKTKYYLVKDGKKKEVSLTTLVSADELKGASLLVEVYDLAGNFVLDALFTPDMIGSDLLHQTGTKVKQTKNAVTHEAKTHRVKKTVKGAKLPKTAGHYAEWSIFGFALMLGGFFLLRRVRKTA</sequence>
<feature type="transmembrane region" description="Helical" evidence="1">
    <location>
        <begin position="306"/>
        <end position="324"/>
    </location>
</feature>
<feature type="chain" id="PRO_5045158049" description="Processed acidic surface protein" evidence="2">
    <location>
        <begin position="24"/>
        <end position="331"/>
    </location>
</feature>
<evidence type="ECO:0000313" key="3">
    <source>
        <dbReference type="EMBL" id="ASB87769.1"/>
    </source>
</evidence>
<keyword evidence="1" id="KW-0472">Membrane</keyword>
<dbReference type="InterPro" id="IPR030832">
    <property type="entry name" value="Acidic_LPXTA"/>
</dbReference>
<proteinExistence type="predicted"/>
<dbReference type="EMBL" id="CP021920">
    <property type="protein sequence ID" value="ASB87769.1"/>
    <property type="molecule type" value="Genomic_DNA"/>
</dbReference>
<keyword evidence="4" id="KW-1185">Reference proteome</keyword>
<dbReference type="GeneID" id="92854803"/>
<reference evidence="3 4" key="1">
    <citation type="submission" date="2017-06" db="EMBL/GenBank/DDBJ databases">
        <title>Genome sequence of Bacillus sonorensis strain SRCM101395.</title>
        <authorList>
            <person name="Cho S.H."/>
        </authorList>
    </citation>
    <scope>NUCLEOTIDE SEQUENCE [LARGE SCALE GENOMIC DNA]</scope>
    <source>
        <strain evidence="3 4">SRCM101395</strain>
    </source>
</reference>
<name>A0ABM6LEX5_9BACI</name>
<keyword evidence="1" id="KW-0812">Transmembrane</keyword>
<protein>
    <recommendedName>
        <fullName evidence="5">Processed acidic surface protein</fullName>
    </recommendedName>
</protein>
<evidence type="ECO:0008006" key="5">
    <source>
        <dbReference type="Google" id="ProtNLM"/>
    </source>
</evidence>
<accession>A0ABM6LEX5</accession>
<organism evidence="3 4">
    <name type="scientific">Bacillus sonorensis</name>
    <dbReference type="NCBI Taxonomy" id="119858"/>
    <lineage>
        <taxon>Bacteria</taxon>
        <taxon>Bacillati</taxon>
        <taxon>Bacillota</taxon>
        <taxon>Bacilli</taxon>
        <taxon>Bacillales</taxon>
        <taxon>Bacillaceae</taxon>
        <taxon>Bacillus</taxon>
    </lineage>
</organism>
<gene>
    <name evidence="3" type="ORF">S101395_01233</name>
</gene>
<dbReference type="NCBIfam" id="TIGR04383">
    <property type="entry name" value="acidic_w_LPXTA"/>
    <property type="match status" value="1"/>
</dbReference>
<evidence type="ECO:0000256" key="2">
    <source>
        <dbReference type="SAM" id="SignalP"/>
    </source>
</evidence>
<dbReference type="Proteomes" id="UP000196877">
    <property type="component" value="Chromosome"/>
</dbReference>
<evidence type="ECO:0000313" key="4">
    <source>
        <dbReference type="Proteomes" id="UP000196877"/>
    </source>
</evidence>
<feature type="signal peptide" evidence="2">
    <location>
        <begin position="1"/>
        <end position="23"/>
    </location>
</feature>
<keyword evidence="2" id="KW-0732">Signal</keyword>